<dbReference type="EMBL" id="JAENIL010000009">
    <property type="protein sequence ID" value="MBK1876507.1"/>
    <property type="molecule type" value="Genomic_DNA"/>
</dbReference>
<dbReference type="PANTHER" id="PTHR43751">
    <property type="entry name" value="SULFATASE"/>
    <property type="match status" value="1"/>
</dbReference>
<name>A0A934RY63_9BACT</name>
<dbReference type="InterPro" id="IPR017850">
    <property type="entry name" value="Alkaline_phosphatase_core_sf"/>
</dbReference>
<dbReference type="GO" id="GO:0016787">
    <property type="term" value="F:hydrolase activity"/>
    <property type="evidence" value="ECO:0007669"/>
    <property type="project" value="UniProtKB-KW"/>
</dbReference>
<dbReference type="InterPro" id="IPR052701">
    <property type="entry name" value="GAG_Ulvan_Degrading_Sulfatases"/>
</dbReference>
<dbReference type="Pfam" id="PF00884">
    <property type="entry name" value="Sulfatase"/>
    <property type="match status" value="1"/>
</dbReference>
<evidence type="ECO:0000256" key="1">
    <source>
        <dbReference type="SAM" id="MobiDB-lite"/>
    </source>
</evidence>
<dbReference type="InterPro" id="IPR000917">
    <property type="entry name" value="Sulfatase_N"/>
</dbReference>
<feature type="compositionally biased region" description="Basic residues" evidence="1">
    <location>
        <begin position="476"/>
        <end position="487"/>
    </location>
</feature>
<sequence>MILRKIWILSAVILCAAAYAKERPNFVIVLADDVSWSSFGCNESGLYTRTPNIDKLASQGVRFTNFMGAVAQCGPLRHELYTGLLPPSSGVYSNGSKPKESYKNIAHYLGDLGYNVGLTGKTHFNVADFHKVSGFETNGNHNAPTWEMGGIKQFIESSQSEQKPFCVVVASVNAHHPWTVGDPSNFPLDKIVVPPHMVDTPVTREALARHAAEVEELDNQVGATMELLDDMELADDTVLIFLSEQGTALPNGKWSIYDYGTRALCVVRWPGKVEPAVSDAVAMYCDISSTLVDIAGGEAPATDGKSLFSVLKGETSHHRDYAYLIHQAGGYTQRAIRNKDFKLVWNPERKADYYLDVLMEPKSGKFFARAWREWLGKAKTDPDAQAKIDRVVKHPEFELYNVKGDPWELENLADNPEYRPQLEKMHAQLKADMERMNDVFSTVDPKKLKREKKARVEQTTKTEQSEPAELTEKQKKREARKLARQKS</sequence>
<dbReference type="PANTHER" id="PTHR43751:SF1">
    <property type="entry name" value="SULFATASE ATSG-RELATED"/>
    <property type="match status" value="1"/>
</dbReference>
<feature type="chain" id="PRO_5036680375" evidence="2">
    <location>
        <begin position="21"/>
        <end position="487"/>
    </location>
</feature>
<dbReference type="AlphaFoldDB" id="A0A934RY63"/>
<evidence type="ECO:0000313" key="5">
    <source>
        <dbReference type="Proteomes" id="UP000617628"/>
    </source>
</evidence>
<gene>
    <name evidence="4" type="ORF">JIN87_06470</name>
</gene>
<feature type="domain" description="Sulfatase N-terminal" evidence="3">
    <location>
        <begin position="24"/>
        <end position="296"/>
    </location>
</feature>
<keyword evidence="2" id="KW-0732">Signal</keyword>
<protein>
    <submittedName>
        <fullName evidence="4">Sulfatase-like hydrolase/transferase</fullName>
    </submittedName>
</protein>
<dbReference type="SUPFAM" id="SSF53649">
    <property type="entry name" value="Alkaline phosphatase-like"/>
    <property type="match status" value="1"/>
</dbReference>
<keyword evidence="5" id="KW-1185">Reference proteome</keyword>
<evidence type="ECO:0000259" key="3">
    <source>
        <dbReference type="Pfam" id="PF00884"/>
    </source>
</evidence>
<dbReference type="RefSeq" id="WP_200354724.1">
    <property type="nucleotide sequence ID" value="NZ_JAENIL010000009.1"/>
</dbReference>
<dbReference type="Proteomes" id="UP000617628">
    <property type="component" value="Unassembled WGS sequence"/>
</dbReference>
<evidence type="ECO:0000256" key="2">
    <source>
        <dbReference type="SAM" id="SignalP"/>
    </source>
</evidence>
<feature type="signal peptide" evidence="2">
    <location>
        <begin position="1"/>
        <end position="20"/>
    </location>
</feature>
<organism evidence="4 5">
    <name type="scientific">Pelagicoccus mobilis</name>
    <dbReference type="NCBI Taxonomy" id="415221"/>
    <lineage>
        <taxon>Bacteria</taxon>
        <taxon>Pseudomonadati</taxon>
        <taxon>Verrucomicrobiota</taxon>
        <taxon>Opitutia</taxon>
        <taxon>Puniceicoccales</taxon>
        <taxon>Pelagicoccaceae</taxon>
        <taxon>Pelagicoccus</taxon>
    </lineage>
</organism>
<feature type="compositionally biased region" description="Basic and acidic residues" evidence="1">
    <location>
        <begin position="454"/>
        <end position="475"/>
    </location>
</feature>
<evidence type="ECO:0000313" key="4">
    <source>
        <dbReference type="EMBL" id="MBK1876507.1"/>
    </source>
</evidence>
<dbReference type="CDD" id="cd16027">
    <property type="entry name" value="SGSH"/>
    <property type="match status" value="1"/>
</dbReference>
<proteinExistence type="predicted"/>
<comment type="caution">
    <text evidence="4">The sequence shown here is derived from an EMBL/GenBank/DDBJ whole genome shotgun (WGS) entry which is preliminary data.</text>
</comment>
<keyword evidence="4" id="KW-0378">Hydrolase</keyword>
<reference evidence="4" key="1">
    <citation type="submission" date="2021-01" db="EMBL/GenBank/DDBJ databases">
        <title>Modified the classification status of verrucomicrobia.</title>
        <authorList>
            <person name="Feng X."/>
        </authorList>
    </citation>
    <scope>NUCLEOTIDE SEQUENCE</scope>
    <source>
        <strain evidence="4">KCTC 13126</strain>
    </source>
</reference>
<dbReference type="Gene3D" id="3.40.720.10">
    <property type="entry name" value="Alkaline Phosphatase, subunit A"/>
    <property type="match status" value="1"/>
</dbReference>
<accession>A0A934RY63</accession>
<feature type="region of interest" description="Disordered" evidence="1">
    <location>
        <begin position="440"/>
        <end position="487"/>
    </location>
</feature>